<evidence type="ECO:0000256" key="4">
    <source>
        <dbReference type="ARBA" id="ARBA00022989"/>
    </source>
</evidence>
<feature type="domain" description="PKD" evidence="7">
    <location>
        <begin position="1010"/>
        <end position="1045"/>
    </location>
</feature>
<dbReference type="InterPro" id="IPR013783">
    <property type="entry name" value="Ig-like_fold"/>
</dbReference>
<feature type="chain" id="PRO_5002147532" description="PKD domain-containing protein" evidence="6">
    <location>
        <begin position="21"/>
        <end position="1471"/>
    </location>
</feature>
<evidence type="ECO:0000256" key="6">
    <source>
        <dbReference type="SAM" id="SignalP"/>
    </source>
</evidence>
<dbReference type="SUPFAM" id="SSF49299">
    <property type="entry name" value="PKD domain"/>
    <property type="match status" value="10"/>
</dbReference>
<evidence type="ECO:0000256" key="5">
    <source>
        <dbReference type="ARBA" id="ARBA00023136"/>
    </source>
</evidence>
<dbReference type="Gene3D" id="2.60.40.10">
    <property type="entry name" value="Immunoglobulins"/>
    <property type="match status" value="10"/>
</dbReference>
<protein>
    <recommendedName>
        <fullName evidence="7">PKD domain-containing protein</fullName>
    </recommendedName>
</protein>
<accession>A0A0C1IV93</accession>
<dbReference type="PANTHER" id="PTHR46730">
    <property type="entry name" value="POLYCYSTIN-1"/>
    <property type="match status" value="1"/>
</dbReference>
<feature type="signal peptide" evidence="6">
    <location>
        <begin position="1"/>
        <end position="20"/>
    </location>
</feature>
<feature type="domain" description="PKD" evidence="7">
    <location>
        <begin position="646"/>
        <end position="699"/>
    </location>
</feature>
<dbReference type="InterPro" id="IPR000601">
    <property type="entry name" value="PKD_dom"/>
</dbReference>
<keyword evidence="3" id="KW-0677">Repeat</keyword>
<dbReference type="InterPro" id="IPR022409">
    <property type="entry name" value="PKD/Chitinase_dom"/>
</dbReference>
<dbReference type="GO" id="GO:0005886">
    <property type="term" value="C:plasma membrane"/>
    <property type="evidence" value="ECO:0007669"/>
    <property type="project" value="TreeGrafter"/>
</dbReference>
<dbReference type="Proteomes" id="UP000031408">
    <property type="component" value="Unassembled WGS sequence"/>
</dbReference>
<dbReference type="GO" id="GO:0005261">
    <property type="term" value="F:monoatomic cation channel activity"/>
    <property type="evidence" value="ECO:0007669"/>
    <property type="project" value="TreeGrafter"/>
</dbReference>
<dbReference type="OrthoDB" id="7794186at2"/>
<feature type="domain" description="PKD" evidence="7">
    <location>
        <begin position="22"/>
        <end position="100"/>
    </location>
</feature>
<dbReference type="Pfam" id="PF13585">
    <property type="entry name" value="CHU_C"/>
    <property type="match status" value="1"/>
</dbReference>
<reference evidence="8 9" key="1">
    <citation type="submission" date="2014-11" db="EMBL/GenBank/DDBJ databases">
        <title>Genome sequence of Flavihumibacter solisilvae 3-3.</title>
        <authorList>
            <person name="Zhou G."/>
            <person name="Li M."/>
            <person name="Wang G."/>
        </authorList>
    </citation>
    <scope>NUCLEOTIDE SEQUENCE [LARGE SCALE GENOMIC DNA]</scope>
    <source>
        <strain evidence="8 9">3-3</strain>
    </source>
</reference>
<evidence type="ECO:0000259" key="7">
    <source>
        <dbReference type="PROSITE" id="PS50093"/>
    </source>
</evidence>
<keyword evidence="9" id="KW-1185">Reference proteome</keyword>
<feature type="domain" description="PKD" evidence="7">
    <location>
        <begin position="482"/>
        <end position="507"/>
    </location>
</feature>
<dbReference type="InterPro" id="IPR026341">
    <property type="entry name" value="T9SS_type_B"/>
</dbReference>
<proteinExistence type="predicted"/>
<feature type="domain" description="PKD" evidence="7">
    <location>
        <begin position="833"/>
        <end position="874"/>
    </location>
</feature>
<sequence length="1471" mass="160976">MKSKLILVLLSLFMAFNALAQPKAAFEISTSQGCNPLLVKFTNQSTGLSANAIFEWDFGNGNRSATKNPSAIYTEENTFSVTLTVRDNGQVSTASREIIVHPAPQFDLVSDVDKLCIPAAAQFSCVPKPGSSGFTHFFWEFGDGSTAESSLPQVSHAYNMELQPSVSLTVTNNYGCYSSIRKNGLLNVLPRLQADFKADDSILCRVDEPVQFSNNSTGPGTLSYEWQFGDGTTSTLREPGHVFNKKGNYTVTLVAKSSAGCVATQAKTEYLNVANYKAAFTMTDTVCALSHLDFNFSGTPKPDNLRWTLNDAFDIFGDNVNLQSAESGTMKVRLIARFDNCFDTVTHERIIRPRPELAGFVAEQIDFCSFPAKFEFRDTTASAVKWSWSFNYWGDPVPEASTRVLQKEFTPGLYYVRLDVTNKEGCSSWQNRWIESEAAAVFIRMHKDYPGTPSTTYHTCDSARANFEAVINPSSHQQITKYNWDLGNGTSSSEVSPYGFYNVRGKYHKITLNYETDKGCKGSVVAADQIYISTGVKADFEPLPAGQVVCGSSNFNLTNTSTGNSLLGRWFIDNKEVHGGNFWGNVDKPGTYDVTLVVDDGHYCFDTITKKAAVVAVGPFPQFTQYENSCDNRGEVTFYQETIGGTSWEWDFGDGTKQTFNSNLPFVKHTYQAVGQYYVTLTATEGNCSIKTLHKTVPILLKQNLQLAAGKTKICKDDVLPVTITGFDPNYNDNYYQFVDHFEYEDGTRFNGYYFTYPLMGLYEGDLHSLEVGKKKIRAITVSGGFGCYDTTNYVDYQVIGAMADFTVNRNAFCFNDPVVVKDASIKDNTEIVYWQWDFGDGTIQESTVPGPVTHSYAQPGNYTIQLKIRDQSGCGNFASTSTKQVAANGPQAAFETSGTTYELNTNVSFLNTTNTFGVTQAQYQWDFGDGSRSQEASPSHTYTKAGNYTVILTATDPVSGCRSVFSRKIEVKNFAYGFTKATSFVAAGNCPPVLVRFNNLSQNFTRLVWDFGDGQTLENVVSPGHVYEQPGKYYIRLLVYGHNGLQGSQLDSVELHAPIPAIATNVQEVCKDGVFTLSSATTGVKSYSWDFGDGTVTSGPLGQAEYRYSAPGTYQPRLLVTDSNGCMKAVSLNGKLTVRDNPIVRIDPSAPEICEGTPVRLVATGGQSYDWQPAGGLDNAHVANPLASPSRTTQYTVSVKDDLGCSATSSTTVTVISKEQVALAGGEEICQGEQLQLFASGASRYEWIGATAGLSSTLISNPFVNALQTTTYTVVGFDSKGCFSDTATAEVIVRPLPTIDAGSGGVVLAGNSFQVTTTASPDVVSYNWTPSRFLDCYQCPSPLSKPLSDITYEVAVTNQYGCKATDTLQLHLLCGATGASIPNAFSPNGDGKNERFVIMGVARIKRLIIYDRWGNKVFDRKDFSASDLHLFWDGRYAGSPSPTGTYVYFAELECKPGETVTRKGSLLLVR</sequence>
<gene>
    <name evidence="8" type="ORF">OI18_12575</name>
</gene>
<feature type="domain" description="PKD" evidence="7">
    <location>
        <begin position="130"/>
        <end position="175"/>
    </location>
</feature>
<evidence type="ECO:0000313" key="9">
    <source>
        <dbReference type="Proteomes" id="UP000031408"/>
    </source>
</evidence>
<organism evidence="8 9">
    <name type="scientific">Flavihumibacter solisilvae</name>
    <dbReference type="NCBI Taxonomy" id="1349421"/>
    <lineage>
        <taxon>Bacteria</taxon>
        <taxon>Pseudomonadati</taxon>
        <taxon>Bacteroidota</taxon>
        <taxon>Chitinophagia</taxon>
        <taxon>Chitinophagales</taxon>
        <taxon>Chitinophagaceae</taxon>
        <taxon>Flavihumibacter</taxon>
    </lineage>
</organism>
<evidence type="ECO:0000256" key="2">
    <source>
        <dbReference type="ARBA" id="ARBA00022692"/>
    </source>
</evidence>
<feature type="domain" description="PKD" evidence="7">
    <location>
        <begin position="206"/>
        <end position="268"/>
    </location>
</feature>
<dbReference type="PROSITE" id="PS50093">
    <property type="entry name" value="PKD"/>
    <property type="match status" value="9"/>
</dbReference>
<dbReference type="PANTHER" id="PTHR46730:SF4">
    <property type="entry name" value="POLYCYSTIC KIDNEY DISEASE PROTEIN 1-LIKE 1"/>
    <property type="match status" value="1"/>
</dbReference>
<dbReference type="InterPro" id="IPR035986">
    <property type="entry name" value="PKD_dom_sf"/>
</dbReference>
<keyword evidence="6" id="KW-0732">Signal</keyword>
<name>A0A0C1IV93_9BACT</name>
<dbReference type="Pfam" id="PF18911">
    <property type="entry name" value="PKD_4"/>
    <property type="match status" value="8"/>
</dbReference>
<keyword evidence="4" id="KW-1133">Transmembrane helix</keyword>
<keyword evidence="2" id="KW-0812">Transmembrane</keyword>
<dbReference type="CDD" id="cd00146">
    <property type="entry name" value="PKD"/>
    <property type="match status" value="7"/>
</dbReference>
<dbReference type="STRING" id="1349421.OI18_12575"/>
<dbReference type="RefSeq" id="WP_039140196.1">
    <property type="nucleotide sequence ID" value="NZ_JSVC01000013.1"/>
</dbReference>
<comment type="subcellular location">
    <subcellularLocation>
        <location evidence="1">Membrane</location>
        <topology evidence="1">Multi-pass membrane protein</topology>
    </subcellularLocation>
</comment>
<evidence type="ECO:0000256" key="3">
    <source>
        <dbReference type="ARBA" id="ARBA00022737"/>
    </source>
</evidence>
<dbReference type="EMBL" id="JSVC01000013">
    <property type="protein sequence ID" value="KIC94434.1"/>
    <property type="molecule type" value="Genomic_DNA"/>
</dbReference>
<dbReference type="GO" id="GO:0006816">
    <property type="term" value="P:calcium ion transport"/>
    <property type="evidence" value="ECO:0007669"/>
    <property type="project" value="TreeGrafter"/>
</dbReference>
<dbReference type="NCBIfam" id="TIGR04131">
    <property type="entry name" value="Bac_Flav_CTERM"/>
    <property type="match status" value="1"/>
</dbReference>
<keyword evidence="5" id="KW-0472">Membrane</keyword>
<evidence type="ECO:0000256" key="1">
    <source>
        <dbReference type="ARBA" id="ARBA00004141"/>
    </source>
</evidence>
<feature type="domain" description="PKD" evidence="7">
    <location>
        <begin position="891"/>
        <end position="964"/>
    </location>
</feature>
<dbReference type="SMART" id="SM00089">
    <property type="entry name" value="PKD"/>
    <property type="match status" value="9"/>
</dbReference>
<comment type="caution">
    <text evidence="8">The sequence shown here is derived from an EMBL/GenBank/DDBJ whole genome shotgun (WGS) entry which is preliminary data.</text>
</comment>
<evidence type="ECO:0000313" key="8">
    <source>
        <dbReference type="EMBL" id="KIC94434.1"/>
    </source>
</evidence>
<feature type="domain" description="PKD" evidence="7">
    <location>
        <begin position="1058"/>
        <end position="1126"/>
    </location>
</feature>